<dbReference type="EMBL" id="JBHUMK010000048">
    <property type="protein sequence ID" value="MFD2610017.1"/>
    <property type="molecule type" value="Genomic_DNA"/>
</dbReference>
<evidence type="ECO:0000256" key="1">
    <source>
        <dbReference type="SAM" id="MobiDB-lite"/>
    </source>
</evidence>
<accession>A0ABW5P7D1</accession>
<name>A0ABW5P7D1_9DEIO</name>
<feature type="compositionally biased region" description="Polar residues" evidence="1">
    <location>
        <begin position="71"/>
        <end position="97"/>
    </location>
</feature>
<sequence length="109" mass="11446">MTRPTDPALRDPAQETEYVRKLLLGLMSTLESKGLLTETEIGVIVRAAGQAVYAAPVPTPQRKEAAGSAPDRSSTDMASTDSSGSDIPSTDKTSAVQPASIPLLDFTLD</sequence>
<feature type="region of interest" description="Disordered" evidence="1">
    <location>
        <begin position="53"/>
        <end position="109"/>
    </location>
</feature>
<dbReference type="RefSeq" id="WP_386845850.1">
    <property type="nucleotide sequence ID" value="NZ_JBHUMK010000048.1"/>
</dbReference>
<comment type="caution">
    <text evidence="2">The sequence shown here is derived from an EMBL/GenBank/DDBJ whole genome shotgun (WGS) entry which is preliminary data.</text>
</comment>
<gene>
    <name evidence="2" type="ORF">ACFSR9_11305</name>
</gene>
<organism evidence="2 3">
    <name type="scientific">Deinococcus taklimakanensis</name>
    <dbReference type="NCBI Taxonomy" id="536443"/>
    <lineage>
        <taxon>Bacteria</taxon>
        <taxon>Thermotogati</taxon>
        <taxon>Deinococcota</taxon>
        <taxon>Deinococci</taxon>
        <taxon>Deinococcales</taxon>
        <taxon>Deinococcaceae</taxon>
        <taxon>Deinococcus</taxon>
    </lineage>
</organism>
<dbReference type="Proteomes" id="UP001597475">
    <property type="component" value="Unassembled WGS sequence"/>
</dbReference>
<protein>
    <submittedName>
        <fullName evidence="2">Uncharacterized protein</fullName>
    </submittedName>
</protein>
<keyword evidence="3" id="KW-1185">Reference proteome</keyword>
<evidence type="ECO:0000313" key="3">
    <source>
        <dbReference type="Proteomes" id="UP001597475"/>
    </source>
</evidence>
<evidence type="ECO:0000313" key="2">
    <source>
        <dbReference type="EMBL" id="MFD2610017.1"/>
    </source>
</evidence>
<proteinExistence type="predicted"/>
<reference evidence="3" key="1">
    <citation type="journal article" date="2019" name="Int. J. Syst. Evol. Microbiol.">
        <title>The Global Catalogue of Microorganisms (GCM) 10K type strain sequencing project: providing services to taxonomists for standard genome sequencing and annotation.</title>
        <authorList>
            <consortium name="The Broad Institute Genomics Platform"/>
            <consortium name="The Broad Institute Genome Sequencing Center for Infectious Disease"/>
            <person name="Wu L."/>
            <person name="Ma J."/>
        </authorList>
    </citation>
    <scope>NUCLEOTIDE SEQUENCE [LARGE SCALE GENOMIC DNA]</scope>
    <source>
        <strain evidence="3">KCTC 33842</strain>
    </source>
</reference>